<reference evidence="11 13" key="1">
    <citation type="submission" date="2023-07" db="EMBL/GenBank/DDBJ databases">
        <title>Sorghum-associated microbial communities from plants grown in Nebraska, USA.</title>
        <authorList>
            <person name="Schachtman D."/>
        </authorList>
    </citation>
    <scope>NUCLEOTIDE SEQUENCE</scope>
    <source>
        <strain evidence="11">DS1006</strain>
        <strain evidence="12 13">DS1016</strain>
    </source>
</reference>
<name>A0AAW8DDW8_9MICC</name>
<comment type="catalytic activity">
    <reaction evidence="9">
        <text>acetate + ATP = acetyl phosphate + ADP</text>
        <dbReference type="Rhea" id="RHEA:11352"/>
        <dbReference type="ChEBI" id="CHEBI:22191"/>
        <dbReference type="ChEBI" id="CHEBI:30089"/>
        <dbReference type="ChEBI" id="CHEBI:30616"/>
        <dbReference type="ChEBI" id="CHEBI:456216"/>
        <dbReference type="EC" id="2.7.2.1"/>
    </reaction>
</comment>
<sequence length="390" mass="41501">MLILVLNPGSSSLKYQLRRLGPSDPSPGILLERAINSPQEGTLDPVFLGNVFDVVDAAIRDITGGERPDAIGHRVVHGGDRFSSPVRVTQTVMDDIQELVEFAPLHNAASATCMRAAAARWPRTPQVAVFDTAFHRTIPDHASRYAVPDELHTKYGIKRYGFHGISVEMASRHTGTYLGVPPGALNAVVAHLGNGASVTAVREGRSVDTSMGMTPLERLVMGTRSGDLDPSIVTLLQRRGLGPDEIDELLNHRAGLLGLAGSADMRAIQDAARQGDTRAILASDMAAYRLAKYIAAYNMVVGGAAALILTGGIGEHSSRFRSQVVSRLGPLGLFVDEARNRSAETGVRVISTDASAFPVLVVPSDEERAIAEATAGVVLSDESAIRCVNE</sequence>
<dbReference type="GO" id="GO:0005524">
    <property type="term" value="F:ATP binding"/>
    <property type="evidence" value="ECO:0007669"/>
    <property type="project" value="UniProtKB-KW"/>
</dbReference>
<organism evidence="11 14">
    <name type="scientific">Arthrobacter bambusae</name>
    <dbReference type="NCBI Taxonomy" id="1338426"/>
    <lineage>
        <taxon>Bacteria</taxon>
        <taxon>Bacillati</taxon>
        <taxon>Actinomycetota</taxon>
        <taxon>Actinomycetes</taxon>
        <taxon>Micrococcales</taxon>
        <taxon>Micrococcaceae</taxon>
        <taxon>Arthrobacter</taxon>
    </lineage>
</organism>
<comment type="caution">
    <text evidence="11">The sequence shown here is derived from an EMBL/GenBank/DDBJ whole genome shotgun (WGS) entry which is preliminary data.</text>
</comment>
<dbReference type="Proteomes" id="UP001230951">
    <property type="component" value="Unassembled WGS sequence"/>
</dbReference>
<evidence type="ECO:0000256" key="3">
    <source>
        <dbReference type="ARBA" id="ARBA00022679"/>
    </source>
</evidence>
<keyword evidence="4 9" id="KW-0479">Metal-binding</keyword>
<dbReference type="GO" id="GO:0008776">
    <property type="term" value="F:acetate kinase activity"/>
    <property type="evidence" value="ECO:0007669"/>
    <property type="project" value="UniProtKB-UniRule"/>
</dbReference>
<dbReference type="GO" id="GO:0005829">
    <property type="term" value="C:cytosol"/>
    <property type="evidence" value="ECO:0007669"/>
    <property type="project" value="TreeGrafter"/>
</dbReference>
<dbReference type="EMBL" id="JAUSTF010000001">
    <property type="protein sequence ID" value="MDQ0178862.1"/>
    <property type="molecule type" value="Genomic_DNA"/>
</dbReference>
<evidence type="ECO:0000256" key="2">
    <source>
        <dbReference type="ARBA" id="ARBA00022490"/>
    </source>
</evidence>
<keyword evidence="3 9" id="KW-0808">Transferase</keyword>
<comment type="function">
    <text evidence="9">Catalyzes the formation of acetyl phosphate from acetate and ATP. Can also catalyze the reverse reaction.</text>
</comment>
<dbReference type="InterPro" id="IPR023865">
    <property type="entry name" value="Aliphatic_acid_kinase_CS"/>
</dbReference>
<feature type="binding site" evidence="9">
    <location>
        <begin position="191"/>
        <end position="195"/>
    </location>
    <ligand>
        <name>ATP</name>
        <dbReference type="ChEBI" id="CHEBI:30616"/>
    </ligand>
</feature>
<evidence type="ECO:0000313" key="14">
    <source>
        <dbReference type="Proteomes" id="UP001242995"/>
    </source>
</evidence>
<proteinExistence type="inferred from homology"/>
<feature type="binding site" evidence="9">
    <location>
        <position position="14"/>
    </location>
    <ligand>
        <name>ATP</name>
        <dbReference type="ChEBI" id="CHEBI:30616"/>
    </ligand>
</feature>
<evidence type="ECO:0000256" key="8">
    <source>
        <dbReference type="ARBA" id="ARBA00022842"/>
    </source>
</evidence>
<dbReference type="PANTHER" id="PTHR21060">
    <property type="entry name" value="ACETATE KINASE"/>
    <property type="match status" value="1"/>
</dbReference>
<dbReference type="PROSITE" id="PS01075">
    <property type="entry name" value="ACETATE_KINASE_1"/>
    <property type="match status" value="1"/>
</dbReference>
<comment type="subunit">
    <text evidence="9">Homodimer.</text>
</comment>
<evidence type="ECO:0000256" key="4">
    <source>
        <dbReference type="ARBA" id="ARBA00022723"/>
    </source>
</evidence>
<protein>
    <recommendedName>
        <fullName evidence="9">Acetate kinase</fullName>
        <ecNumber evidence="9">2.7.2.1</ecNumber>
    </recommendedName>
    <alternativeName>
        <fullName evidence="9">Acetokinase</fullName>
    </alternativeName>
</protein>
<evidence type="ECO:0000256" key="7">
    <source>
        <dbReference type="ARBA" id="ARBA00022840"/>
    </source>
</evidence>
<dbReference type="GO" id="GO:0006085">
    <property type="term" value="P:acetyl-CoA biosynthetic process"/>
    <property type="evidence" value="ECO:0007669"/>
    <property type="project" value="UniProtKB-UniRule"/>
</dbReference>
<feature type="site" description="Transition state stabilizer" evidence="9">
    <location>
        <position position="163"/>
    </location>
</feature>
<feature type="active site" description="Proton donor/acceptor" evidence="9">
    <location>
        <position position="131"/>
    </location>
</feature>
<dbReference type="PANTHER" id="PTHR21060:SF21">
    <property type="entry name" value="ACETATE KINASE"/>
    <property type="match status" value="1"/>
</dbReference>
<keyword evidence="13" id="KW-1185">Reference proteome</keyword>
<comment type="subcellular location">
    <subcellularLocation>
        <location evidence="9">Cytoplasm</location>
    </subcellularLocation>
</comment>
<feature type="binding site" evidence="9">
    <location>
        <position position="7"/>
    </location>
    <ligand>
        <name>Mg(2+)</name>
        <dbReference type="ChEBI" id="CHEBI:18420"/>
    </ligand>
</feature>
<dbReference type="InterPro" id="IPR043129">
    <property type="entry name" value="ATPase_NBD"/>
</dbReference>
<feature type="binding site" evidence="9">
    <location>
        <position position="366"/>
    </location>
    <ligand>
        <name>Mg(2+)</name>
        <dbReference type="ChEBI" id="CHEBI:18420"/>
    </ligand>
</feature>
<feature type="binding site" evidence="9">
    <location>
        <position position="74"/>
    </location>
    <ligand>
        <name>substrate</name>
    </ligand>
</feature>
<dbReference type="PIRSF" id="PIRSF000722">
    <property type="entry name" value="Acetate_prop_kin"/>
    <property type="match status" value="1"/>
</dbReference>
<evidence type="ECO:0000313" key="13">
    <source>
        <dbReference type="Proteomes" id="UP001230951"/>
    </source>
</evidence>
<dbReference type="GO" id="GO:0000287">
    <property type="term" value="F:magnesium ion binding"/>
    <property type="evidence" value="ECO:0007669"/>
    <property type="project" value="UniProtKB-UniRule"/>
</dbReference>
<dbReference type="RefSeq" id="WP_306960162.1">
    <property type="nucleotide sequence ID" value="NZ_JAUSRG010000002.1"/>
</dbReference>
<evidence type="ECO:0000313" key="11">
    <source>
        <dbReference type="EMBL" id="MDP9904485.1"/>
    </source>
</evidence>
<evidence type="ECO:0000256" key="6">
    <source>
        <dbReference type="ARBA" id="ARBA00022777"/>
    </source>
</evidence>
<dbReference type="Gene3D" id="3.30.420.40">
    <property type="match status" value="2"/>
</dbReference>
<comment type="cofactor">
    <cofactor evidence="9">
        <name>Mg(2+)</name>
        <dbReference type="ChEBI" id="CHEBI:18420"/>
    </cofactor>
    <cofactor evidence="9">
        <name>Mn(2+)</name>
        <dbReference type="ChEBI" id="CHEBI:29035"/>
    </cofactor>
    <text evidence="9">Mg(2+). Can also accept Mn(2+).</text>
</comment>
<dbReference type="SUPFAM" id="SSF53067">
    <property type="entry name" value="Actin-like ATPase domain"/>
    <property type="match status" value="2"/>
</dbReference>
<evidence type="ECO:0000256" key="5">
    <source>
        <dbReference type="ARBA" id="ARBA00022741"/>
    </source>
</evidence>
<dbReference type="AlphaFoldDB" id="A0AAW8DDW8"/>
<evidence type="ECO:0000313" key="12">
    <source>
        <dbReference type="EMBL" id="MDQ0178862.1"/>
    </source>
</evidence>
<dbReference type="Proteomes" id="UP001242995">
    <property type="component" value="Unassembled WGS sequence"/>
</dbReference>
<dbReference type="Pfam" id="PF00871">
    <property type="entry name" value="Acetate_kinase"/>
    <property type="match status" value="1"/>
</dbReference>
<keyword evidence="2 9" id="KW-0963">Cytoplasm</keyword>
<dbReference type="GO" id="GO:0006083">
    <property type="term" value="P:acetate metabolic process"/>
    <property type="evidence" value="ECO:0007669"/>
    <property type="project" value="TreeGrafter"/>
</dbReference>
<evidence type="ECO:0000256" key="10">
    <source>
        <dbReference type="RuleBase" id="RU003835"/>
    </source>
</evidence>
<dbReference type="EMBL" id="JAUSRG010000002">
    <property type="protein sequence ID" value="MDP9904485.1"/>
    <property type="molecule type" value="Genomic_DNA"/>
</dbReference>
<feature type="binding site" evidence="9">
    <location>
        <begin position="264"/>
        <end position="266"/>
    </location>
    <ligand>
        <name>ATP</name>
        <dbReference type="ChEBI" id="CHEBI:30616"/>
    </ligand>
</feature>
<dbReference type="PRINTS" id="PR00471">
    <property type="entry name" value="ACETATEKNASE"/>
</dbReference>
<dbReference type="InterPro" id="IPR004372">
    <property type="entry name" value="Ac/propionate_kinase"/>
</dbReference>
<dbReference type="EC" id="2.7.2.1" evidence="9"/>
<accession>A0AAW8DDW8</accession>
<keyword evidence="8 9" id="KW-0460">Magnesium</keyword>
<dbReference type="HAMAP" id="MF_00020">
    <property type="entry name" value="Acetate_kinase"/>
    <property type="match status" value="1"/>
</dbReference>
<comment type="similarity">
    <text evidence="1 9 10">Belongs to the acetokinase family.</text>
</comment>
<feature type="site" description="Transition state stabilizer" evidence="9">
    <location>
        <position position="224"/>
    </location>
</feature>
<keyword evidence="7 9" id="KW-0067">ATP-binding</keyword>
<dbReference type="PROSITE" id="PS01076">
    <property type="entry name" value="ACETATE_KINASE_2"/>
    <property type="match status" value="1"/>
</dbReference>
<keyword evidence="6 9" id="KW-0418">Kinase</keyword>
<keyword evidence="5 9" id="KW-0547">Nucleotide-binding</keyword>
<evidence type="ECO:0000256" key="9">
    <source>
        <dbReference type="HAMAP-Rule" id="MF_00020"/>
    </source>
</evidence>
<evidence type="ECO:0000256" key="1">
    <source>
        <dbReference type="ARBA" id="ARBA00008748"/>
    </source>
</evidence>
<feature type="binding site" evidence="9">
    <location>
        <begin position="312"/>
        <end position="316"/>
    </location>
    <ligand>
        <name>ATP</name>
        <dbReference type="ChEBI" id="CHEBI:30616"/>
    </ligand>
</feature>
<dbReference type="InterPro" id="IPR000890">
    <property type="entry name" value="Aliphatic_acid_kin_short-chain"/>
</dbReference>
<comment type="pathway">
    <text evidence="9">Metabolic intermediate biosynthesis; acetyl-CoA biosynthesis; acetyl-CoA from acetate: step 1/2.</text>
</comment>
<dbReference type="NCBIfam" id="TIGR00016">
    <property type="entry name" value="ackA"/>
    <property type="match status" value="1"/>
</dbReference>
<gene>
    <name evidence="9" type="primary">ackA</name>
    <name evidence="11" type="ORF">J2S90_001431</name>
    <name evidence="12" type="ORF">J2S93_000269</name>
</gene>